<dbReference type="CDD" id="cd00303">
    <property type="entry name" value="retropepsin_like"/>
    <property type="match status" value="1"/>
</dbReference>
<evidence type="ECO:0000256" key="4">
    <source>
        <dbReference type="ARBA" id="ARBA00022722"/>
    </source>
</evidence>
<accession>A0ABM3MDH1</accession>
<dbReference type="InterPro" id="IPR036397">
    <property type="entry name" value="RNaseH_sf"/>
</dbReference>
<dbReference type="PROSITE" id="PS50994">
    <property type="entry name" value="INTEGRASE"/>
    <property type="match status" value="1"/>
</dbReference>
<evidence type="ECO:0000313" key="16">
    <source>
        <dbReference type="Proteomes" id="UP001652740"/>
    </source>
</evidence>
<evidence type="ECO:0000256" key="5">
    <source>
        <dbReference type="ARBA" id="ARBA00022750"/>
    </source>
</evidence>
<organism evidence="16 17">
    <name type="scientific">Galleria mellonella</name>
    <name type="common">Greater wax moth</name>
    <dbReference type="NCBI Taxonomy" id="7137"/>
    <lineage>
        <taxon>Eukaryota</taxon>
        <taxon>Metazoa</taxon>
        <taxon>Ecdysozoa</taxon>
        <taxon>Arthropoda</taxon>
        <taxon>Hexapoda</taxon>
        <taxon>Insecta</taxon>
        <taxon>Pterygota</taxon>
        <taxon>Neoptera</taxon>
        <taxon>Endopterygota</taxon>
        <taxon>Lepidoptera</taxon>
        <taxon>Glossata</taxon>
        <taxon>Ditrysia</taxon>
        <taxon>Pyraloidea</taxon>
        <taxon>Pyralidae</taxon>
        <taxon>Galleriinae</taxon>
        <taxon>Galleria</taxon>
    </lineage>
</organism>
<dbReference type="InterPro" id="IPR001584">
    <property type="entry name" value="Integrase_cat-core"/>
</dbReference>
<reference evidence="17" key="1">
    <citation type="submission" date="2025-08" db="UniProtKB">
        <authorList>
            <consortium name="RefSeq"/>
        </authorList>
    </citation>
    <scope>IDENTIFICATION</scope>
    <source>
        <tissue evidence="17">Whole larvae</tissue>
    </source>
</reference>
<dbReference type="PROSITE" id="PS50878">
    <property type="entry name" value="RT_POL"/>
    <property type="match status" value="1"/>
</dbReference>
<dbReference type="InterPro" id="IPR036875">
    <property type="entry name" value="Znf_CCHC_sf"/>
</dbReference>
<dbReference type="InterPro" id="IPR043128">
    <property type="entry name" value="Rev_trsase/Diguanyl_cyclase"/>
</dbReference>
<evidence type="ECO:0000256" key="1">
    <source>
        <dbReference type="ARBA" id="ARBA00022670"/>
    </source>
</evidence>
<protein>
    <submittedName>
        <fullName evidence="17">Uncharacterized protein LOC128200275</fullName>
    </submittedName>
</protein>
<dbReference type="InterPro" id="IPR000477">
    <property type="entry name" value="RT_dom"/>
</dbReference>
<evidence type="ECO:0000313" key="17">
    <source>
        <dbReference type="RefSeq" id="XP_052749153.1"/>
    </source>
</evidence>
<dbReference type="GeneID" id="128200275"/>
<feature type="domain" description="CCHC-type" evidence="12">
    <location>
        <begin position="294"/>
        <end position="307"/>
    </location>
</feature>
<dbReference type="Pfam" id="PF17919">
    <property type="entry name" value="RT_RNaseH_2"/>
    <property type="match status" value="1"/>
</dbReference>
<dbReference type="PANTHER" id="PTHR37984:SF5">
    <property type="entry name" value="PROTEIN NYNRIN-LIKE"/>
    <property type="match status" value="1"/>
</dbReference>
<dbReference type="CDD" id="cd09274">
    <property type="entry name" value="RNase_HI_RT_Ty3"/>
    <property type="match status" value="1"/>
</dbReference>
<keyword evidence="10" id="KW-0479">Metal-binding</keyword>
<evidence type="ECO:0000256" key="3">
    <source>
        <dbReference type="ARBA" id="ARBA00022695"/>
    </source>
</evidence>
<evidence type="ECO:0000256" key="10">
    <source>
        <dbReference type="PROSITE-ProRule" id="PRU00047"/>
    </source>
</evidence>
<proteinExistence type="predicted"/>
<sequence>MSESEETELSYGHLPTSEVGCEGPDNEETGRINETQLCRSTDTSDIEVFMRVLRSVSSGLQPHSTTNLVRFDPDDPDSDIEGWCSINEVIIKHKDLKGTDLLLALTHALRGRAAACLTKLKTNSITWENIKDLLLAKFSKPMLMQDYFDRIIKFQMTNKETVADAALRLWQLIESIPKANLSDEIITGFVISVLSHIDHNIRRELCSHNITNKPQLFRILRSVSLKRRGEEVNFNYDNKRPRFNVTHTATSFYGNCHRCGEIGHKIFNCPRNGGNNSQMQKLPTPRNERRPVTCDACGKPGHIATACSATKNNEVSKKEVKLCNKRTVTGELEIRGMCYHFLFDSGSECSLIKESFARHIEGTRIHETVILIGIGNADIKCTEQLLCTAIIQGLSVEIIFYVVNDTFLVEPILLGRDIIEKGFRIEINDNGVSLFRVKHNKFCEKFSSIGRQLNTDLVDDDKESLLILLNKYSDSFIEGTPTRRVNTGVMHIDLIDPNKIVQRRPYRLSASERQIVSDKVSELLNAGVIRESSSPFASPILLVKKKDGSDRMVVDYRELNSNTRSDNYPLPRISDQIDRLHGAKHFTSLDMTSGFHCIPLEPSSIERTAFVTPDGQFEYTAMPFGLKNAPSVFQRSINKALKDCDCAQVYIDDVLIPSTSIEQGLERLNFVLNALSKAGFSLNMKKCSFLKTEITYLCYVIKSGEIRPNPNKVHALVNIPAPRTASQVRQIIGLASYFRQFIPNFSVTMAPLYPLVQHKGEINWTSEHDAVHQRVVKVLTSAPVLAIFDPDRETELHTDASSQGYGAILIQRIDKAPHVVEYFSRRTTDIESRYHSYELETLAVVRAVEHFRHYLYGRCFTVHTDCNALKSSSNKRDLTPRVHRWWAILQSYDFVIEYREGRQMSHADFLSRNPLSDKDNSSTKLPLKSKQIYVLDMQKGWLAVEQQRDSNIIDTIAKWRAGDLPNDISQSYDVRKGLLYRKIQRNKRDSDQGRCFISNEFKTFCHDNNIELHLIATGACRANGQVERVMQTLKNLLTVIENSTDSVWRDEIGKIQLVLNTTRCRVTGYTPMELMFGINQQTLGISRISNENVSEVNRSNLVDMRQNAVDNIKRLAVSDTERFNKTKAQVVPFAEGDFVFLKCCERNQTKLDSKFKGPYKVVKVLENDRYELQNIDGSNRTYKYPHESLREVPKGRAGLTEVVKIMCDEIYNKTGTVSADDIAEQSDSRYIDEDRGCVQQNNIVELELGP</sequence>
<evidence type="ECO:0000259" key="13">
    <source>
        <dbReference type="PROSITE" id="PS50175"/>
    </source>
</evidence>
<dbReference type="SUPFAM" id="SSF56672">
    <property type="entry name" value="DNA/RNA polymerases"/>
    <property type="match status" value="1"/>
</dbReference>
<keyword evidence="3" id="KW-0548">Nucleotidyltransferase</keyword>
<keyword evidence="2" id="KW-0808">Transferase</keyword>
<dbReference type="Gene3D" id="3.30.70.270">
    <property type="match status" value="2"/>
</dbReference>
<dbReference type="SUPFAM" id="SSF57756">
    <property type="entry name" value="Retrovirus zinc finger-like domains"/>
    <property type="match status" value="1"/>
</dbReference>
<keyword evidence="9" id="KW-0511">Multifunctional enzyme</keyword>
<evidence type="ECO:0000256" key="9">
    <source>
        <dbReference type="ARBA" id="ARBA00023268"/>
    </source>
</evidence>
<evidence type="ECO:0000256" key="6">
    <source>
        <dbReference type="ARBA" id="ARBA00022759"/>
    </source>
</evidence>
<feature type="domain" description="Integrase catalytic" evidence="15">
    <location>
        <begin position="990"/>
        <end position="1079"/>
    </location>
</feature>
<evidence type="ECO:0000259" key="12">
    <source>
        <dbReference type="PROSITE" id="PS50158"/>
    </source>
</evidence>
<dbReference type="Proteomes" id="UP001652740">
    <property type="component" value="Unplaced"/>
</dbReference>
<evidence type="ECO:0000259" key="15">
    <source>
        <dbReference type="PROSITE" id="PS50994"/>
    </source>
</evidence>
<keyword evidence="6" id="KW-0255">Endonuclease</keyword>
<dbReference type="PROSITE" id="PS50175">
    <property type="entry name" value="ASP_PROT_RETROV"/>
    <property type="match status" value="1"/>
</dbReference>
<evidence type="ECO:0000256" key="11">
    <source>
        <dbReference type="SAM" id="MobiDB-lite"/>
    </source>
</evidence>
<dbReference type="SUPFAM" id="SSF53098">
    <property type="entry name" value="Ribonuclease H-like"/>
    <property type="match status" value="1"/>
</dbReference>
<dbReference type="CDD" id="cd01647">
    <property type="entry name" value="RT_LTR"/>
    <property type="match status" value="1"/>
</dbReference>
<dbReference type="Pfam" id="PF03732">
    <property type="entry name" value="Retrotrans_gag"/>
    <property type="match status" value="1"/>
</dbReference>
<dbReference type="PROSITE" id="PS50158">
    <property type="entry name" value="ZF_CCHC"/>
    <property type="match status" value="2"/>
</dbReference>
<keyword evidence="8" id="KW-0238">DNA-binding</keyword>
<dbReference type="InterPro" id="IPR050951">
    <property type="entry name" value="Retrovirus_Pol_polyprotein"/>
</dbReference>
<dbReference type="SMART" id="SM00343">
    <property type="entry name" value="ZnF_C2HC"/>
    <property type="match status" value="2"/>
</dbReference>
<dbReference type="InterPro" id="IPR012337">
    <property type="entry name" value="RNaseH-like_sf"/>
</dbReference>
<evidence type="ECO:0000256" key="2">
    <source>
        <dbReference type="ARBA" id="ARBA00022679"/>
    </source>
</evidence>
<name>A0ABM3MDH1_GALME</name>
<dbReference type="InterPro" id="IPR001995">
    <property type="entry name" value="Peptidase_A2_cat"/>
</dbReference>
<keyword evidence="1" id="KW-0645">Protease</keyword>
<dbReference type="Gene3D" id="3.10.10.10">
    <property type="entry name" value="HIV Type 1 Reverse Transcriptase, subunit A, domain 1"/>
    <property type="match status" value="1"/>
</dbReference>
<feature type="region of interest" description="Disordered" evidence="11">
    <location>
        <begin position="1"/>
        <end position="29"/>
    </location>
</feature>
<dbReference type="Gene3D" id="4.10.60.10">
    <property type="entry name" value="Zinc finger, CCHC-type"/>
    <property type="match status" value="1"/>
</dbReference>
<dbReference type="Gene3D" id="2.40.70.10">
    <property type="entry name" value="Acid Proteases"/>
    <property type="match status" value="1"/>
</dbReference>
<keyword evidence="5" id="KW-0064">Aspartyl protease</keyword>
<evidence type="ECO:0000256" key="7">
    <source>
        <dbReference type="ARBA" id="ARBA00022801"/>
    </source>
</evidence>
<dbReference type="Gene3D" id="3.30.420.10">
    <property type="entry name" value="Ribonuclease H-like superfamily/Ribonuclease H"/>
    <property type="match status" value="1"/>
</dbReference>
<dbReference type="InterPro" id="IPR041577">
    <property type="entry name" value="RT_RNaseH_2"/>
</dbReference>
<evidence type="ECO:0000259" key="14">
    <source>
        <dbReference type="PROSITE" id="PS50878"/>
    </source>
</evidence>
<dbReference type="InterPro" id="IPR005162">
    <property type="entry name" value="Retrotrans_gag_dom"/>
</dbReference>
<feature type="domain" description="Peptidase A2" evidence="13">
    <location>
        <begin position="339"/>
        <end position="418"/>
    </location>
</feature>
<keyword evidence="16" id="KW-1185">Reference proteome</keyword>
<keyword evidence="10" id="KW-0863">Zinc-finger</keyword>
<dbReference type="InterPro" id="IPR021109">
    <property type="entry name" value="Peptidase_aspartic_dom_sf"/>
</dbReference>
<dbReference type="RefSeq" id="XP_052749153.1">
    <property type="nucleotide sequence ID" value="XM_052893193.1"/>
</dbReference>
<dbReference type="InterPro" id="IPR043502">
    <property type="entry name" value="DNA/RNA_pol_sf"/>
</dbReference>
<dbReference type="PANTHER" id="PTHR37984">
    <property type="entry name" value="PROTEIN CBG26694"/>
    <property type="match status" value="1"/>
</dbReference>
<feature type="domain" description="Reverse transcriptase" evidence="14">
    <location>
        <begin position="524"/>
        <end position="701"/>
    </location>
</feature>
<dbReference type="InterPro" id="IPR001878">
    <property type="entry name" value="Znf_CCHC"/>
</dbReference>
<gene>
    <name evidence="17" type="primary">LOC128200275</name>
</gene>
<dbReference type="Pfam" id="PF00078">
    <property type="entry name" value="RVT_1"/>
    <property type="match status" value="1"/>
</dbReference>
<keyword evidence="4" id="KW-0540">Nuclease</keyword>
<evidence type="ECO:0000256" key="8">
    <source>
        <dbReference type="ARBA" id="ARBA00023125"/>
    </source>
</evidence>
<dbReference type="SUPFAM" id="SSF50630">
    <property type="entry name" value="Acid proteases"/>
    <property type="match status" value="1"/>
</dbReference>
<keyword evidence="7" id="KW-0378">Hydrolase</keyword>
<keyword evidence="10" id="KW-0862">Zinc</keyword>
<feature type="domain" description="CCHC-type" evidence="12">
    <location>
        <begin position="256"/>
        <end position="271"/>
    </location>
</feature>